<organism evidence="2 3">
    <name type="scientific">Vicingus serpentipes</name>
    <dbReference type="NCBI Taxonomy" id="1926625"/>
    <lineage>
        <taxon>Bacteria</taxon>
        <taxon>Pseudomonadati</taxon>
        <taxon>Bacteroidota</taxon>
        <taxon>Flavobacteriia</taxon>
        <taxon>Flavobacteriales</taxon>
        <taxon>Vicingaceae</taxon>
        <taxon>Vicingus</taxon>
    </lineage>
</organism>
<sequence length="116" mass="12910">MKTLKIGISLFSLLAIVSFSNAQTASKVKANDRTERMIVKLGLDETKANQAREISVKYKDLVSNSTDQKQKIAYKQEAEEELKKILSSEQFAKYKEILANEKKSSAARAARAKGAQ</sequence>
<gene>
    <name evidence="2" type="ORF">FRY74_11970</name>
</gene>
<protein>
    <recommendedName>
        <fullName evidence="4">DUF4890 domain-containing protein</fullName>
    </recommendedName>
</protein>
<comment type="caution">
    <text evidence="2">The sequence shown here is derived from an EMBL/GenBank/DDBJ whole genome shotgun (WGS) entry which is preliminary data.</text>
</comment>
<evidence type="ECO:0008006" key="4">
    <source>
        <dbReference type="Google" id="ProtNLM"/>
    </source>
</evidence>
<feature type="chain" id="PRO_5022711322" description="DUF4890 domain-containing protein" evidence="1">
    <location>
        <begin position="23"/>
        <end position="116"/>
    </location>
</feature>
<proteinExistence type="predicted"/>
<feature type="signal peptide" evidence="1">
    <location>
        <begin position="1"/>
        <end position="22"/>
    </location>
</feature>
<keyword evidence="1" id="KW-0732">Signal</keyword>
<accession>A0A5C6RRE6</accession>
<dbReference type="RefSeq" id="WP_147101913.1">
    <property type="nucleotide sequence ID" value="NZ_VOOS01000006.1"/>
</dbReference>
<evidence type="ECO:0000313" key="2">
    <source>
        <dbReference type="EMBL" id="TXB63962.1"/>
    </source>
</evidence>
<evidence type="ECO:0000313" key="3">
    <source>
        <dbReference type="Proteomes" id="UP000321721"/>
    </source>
</evidence>
<reference evidence="2 3" key="1">
    <citation type="submission" date="2019-08" db="EMBL/GenBank/DDBJ databases">
        <title>Genome of Vicingus serpentipes NCIMB 15042.</title>
        <authorList>
            <person name="Bowman J.P."/>
        </authorList>
    </citation>
    <scope>NUCLEOTIDE SEQUENCE [LARGE SCALE GENOMIC DNA]</scope>
    <source>
        <strain evidence="2 3">NCIMB 15042</strain>
    </source>
</reference>
<evidence type="ECO:0000256" key="1">
    <source>
        <dbReference type="SAM" id="SignalP"/>
    </source>
</evidence>
<dbReference type="AlphaFoldDB" id="A0A5C6RRE6"/>
<name>A0A5C6RRE6_9FLAO</name>
<dbReference type="EMBL" id="VOOS01000006">
    <property type="protein sequence ID" value="TXB63962.1"/>
    <property type="molecule type" value="Genomic_DNA"/>
</dbReference>
<keyword evidence="3" id="KW-1185">Reference proteome</keyword>
<dbReference type="Proteomes" id="UP000321721">
    <property type="component" value="Unassembled WGS sequence"/>
</dbReference>